<feature type="transmembrane region" description="Helical" evidence="1">
    <location>
        <begin position="196"/>
        <end position="220"/>
    </location>
</feature>
<dbReference type="Proteomes" id="UP000192731">
    <property type="component" value="Unassembled WGS sequence"/>
</dbReference>
<gene>
    <name evidence="2" type="ORF">SAMN00017405_2171</name>
</gene>
<evidence type="ECO:0000256" key="1">
    <source>
        <dbReference type="SAM" id="Phobius"/>
    </source>
</evidence>
<sequence length="450" mass="50766">MKNQRQIILIAFSIFYLLSEFTNIIYFSILTAICLLIIIVQNMPLVGKTNQKISLVLFFFGIMFLIKTNSSIGEWITAISSNSGLVVLFIVLPFLSFPLYFEDYEKSLRQFSLKHINNVIQFGNLSGFLTYFLSALLNVGSFPIVYNLFDKTVDFTDKDRTLWLSMMRGNTAAIFWSPNFVAVAVILHYLELPWLTILPMGFLLSLITMFSNWVTMYVRAKLNEEQYERKEIPYDLTPEDNKKLFKLTRTFLILILLIGFFNIFTTLKLLVIVPIVALIYPLLLAILQKSFSSYIKQLKNYYTKSLLNIKNEIIIFAAAGFFGKSLEISGVGEIIPSLIKLDSIHQPFLVILAIIILMGALSIIGIHPIVTSTALATTIGAETLGISVYAYAFTLLASYGLSVLISPFSGMNLVMSGLTKHSSWELGPRLNIIYCLGMGIIFAIIIPFIK</sequence>
<keyword evidence="1" id="KW-0812">Transmembrane</keyword>
<feature type="transmembrane region" description="Helical" evidence="1">
    <location>
        <begin position="430"/>
        <end position="449"/>
    </location>
</feature>
<keyword evidence="3" id="KW-1185">Reference proteome</keyword>
<dbReference type="AlphaFoldDB" id="A0A1W1UKY5"/>
<evidence type="ECO:0008006" key="4">
    <source>
        <dbReference type="Google" id="ProtNLM"/>
    </source>
</evidence>
<proteinExistence type="predicted"/>
<organism evidence="2 3">
    <name type="scientific">Desulfonispora thiosulfatigenes DSM 11270</name>
    <dbReference type="NCBI Taxonomy" id="656914"/>
    <lineage>
        <taxon>Bacteria</taxon>
        <taxon>Bacillati</taxon>
        <taxon>Bacillota</taxon>
        <taxon>Clostridia</taxon>
        <taxon>Eubacteriales</taxon>
        <taxon>Peptococcaceae</taxon>
        <taxon>Desulfonispora</taxon>
    </lineage>
</organism>
<feature type="transmembrane region" description="Helical" evidence="1">
    <location>
        <begin position="170"/>
        <end position="190"/>
    </location>
</feature>
<dbReference type="RefSeq" id="WP_084052126.1">
    <property type="nucleotide sequence ID" value="NZ_FWWT01000007.1"/>
</dbReference>
<feature type="transmembrane region" description="Helical" evidence="1">
    <location>
        <begin position="128"/>
        <end position="149"/>
    </location>
</feature>
<dbReference type="STRING" id="656914.SAMN00017405_2171"/>
<reference evidence="2 3" key="1">
    <citation type="submission" date="2017-04" db="EMBL/GenBank/DDBJ databases">
        <authorList>
            <person name="Afonso C.L."/>
            <person name="Miller P.J."/>
            <person name="Scott M.A."/>
            <person name="Spackman E."/>
            <person name="Goraichik I."/>
            <person name="Dimitrov K.M."/>
            <person name="Suarez D.L."/>
            <person name="Swayne D.E."/>
        </authorList>
    </citation>
    <scope>NUCLEOTIDE SEQUENCE [LARGE SCALE GENOMIC DNA]</scope>
    <source>
        <strain evidence="2 3">DSM 11270</strain>
    </source>
</reference>
<evidence type="ECO:0000313" key="2">
    <source>
        <dbReference type="EMBL" id="SMB81756.1"/>
    </source>
</evidence>
<feature type="transmembrane region" description="Helical" evidence="1">
    <location>
        <begin position="244"/>
        <end position="263"/>
    </location>
</feature>
<name>A0A1W1UKY5_DESTI</name>
<feature type="transmembrane region" description="Helical" evidence="1">
    <location>
        <begin position="269"/>
        <end position="287"/>
    </location>
</feature>
<feature type="transmembrane region" description="Helical" evidence="1">
    <location>
        <begin position="82"/>
        <end position="101"/>
    </location>
</feature>
<feature type="transmembrane region" description="Helical" evidence="1">
    <location>
        <begin position="7"/>
        <end position="40"/>
    </location>
</feature>
<feature type="transmembrane region" description="Helical" evidence="1">
    <location>
        <begin position="389"/>
        <end position="409"/>
    </location>
</feature>
<accession>A0A1W1UKY5</accession>
<keyword evidence="1" id="KW-1133">Transmembrane helix</keyword>
<evidence type="ECO:0000313" key="3">
    <source>
        <dbReference type="Proteomes" id="UP000192731"/>
    </source>
</evidence>
<dbReference type="EMBL" id="FWWT01000007">
    <property type="protein sequence ID" value="SMB81756.1"/>
    <property type="molecule type" value="Genomic_DNA"/>
</dbReference>
<protein>
    <recommendedName>
        <fullName evidence="4">Di-and tricarboxylate transporter</fullName>
    </recommendedName>
</protein>
<dbReference type="OrthoDB" id="3171527at2"/>
<keyword evidence="1" id="KW-0472">Membrane</keyword>
<feature type="transmembrane region" description="Helical" evidence="1">
    <location>
        <begin position="348"/>
        <end position="369"/>
    </location>
</feature>
<feature type="transmembrane region" description="Helical" evidence="1">
    <location>
        <begin position="52"/>
        <end position="70"/>
    </location>
</feature>